<name>X8CT14_MYCIT</name>
<proteinExistence type="predicted"/>
<dbReference type="AlphaFoldDB" id="X8CT14"/>
<comment type="caution">
    <text evidence="1">The sequence shown here is derived from an EMBL/GenBank/DDBJ whole genome shotgun (WGS) entry which is preliminary data.</text>
</comment>
<reference evidence="1 2" key="1">
    <citation type="submission" date="2013-12" db="EMBL/GenBank/DDBJ databases">
        <authorList>
            <person name="Zelazny A."/>
            <person name="Olivier K."/>
            <person name="Holland S."/>
            <person name="Lenaerts A."/>
            <person name="Ordway D."/>
            <person name="DeGroote M.A."/>
            <person name="Parker T."/>
            <person name="Sizemore C."/>
            <person name="Tallon L.J."/>
            <person name="Sadzewicz L.K."/>
            <person name="Sengamalay N."/>
            <person name="Fraser C.M."/>
            <person name="Hine E."/>
            <person name="Shefchek K.A."/>
            <person name="Das S.P."/>
            <person name="Tettelin H."/>
        </authorList>
    </citation>
    <scope>NUCLEOTIDE SEQUENCE [LARGE SCALE GENOMIC DNA]</scope>
    <source>
        <strain evidence="1 2">1956</strain>
    </source>
</reference>
<evidence type="ECO:0000313" key="2">
    <source>
        <dbReference type="Proteomes" id="UP000020825"/>
    </source>
</evidence>
<sequence length="49" mass="5320">MAEFDFYKGHWRWGRAVDCHPVAPADMRNCVSCPEPTVGIGVGGQGANE</sequence>
<gene>
    <name evidence="1" type="ORF">I550_2337</name>
</gene>
<dbReference type="Proteomes" id="UP000020825">
    <property type="component" value="Unassembled WGS sequence"/>
</dbReference>
<protein>
    <submittedName>
        <fullName evidence="1">Uncharacterized protein</fullName>
    </submittedName>
</protein>
<dbReference type="EMBL" id="JAOG01000001">
    <property type="protein sequence ID" value="EUA59189.1"/>
    <property type="molecule type" value="Genomic_DNA"/>
</dbReference>
<evidence type="ECO:0000313" key="1">
    <source>
        <dbReference type="EMBL" id="EUA59189.1"/>
    </source>
</evidence>
<organism evidence="1 2">
    <name type="scientific">Mycobacterium intracellulare 1956</name>
    <dbReference type="NCBI Taxonomy" id="1299331"/>
    <lineage>
        <taxon>Bacteria</taxon>
        <taxon>Bacillati</taxon>
        <taxon>Actinomycetota</taxon>
        <taxon>Actinomycetes</taxon>
        <taxon>Mycobacteriales</taxon>
        <taxon>Mycobacteriaceae</taxon>
        <taxon>Mycobacterium</taxon>
        <taxon>Mycobacterium avium complex (MAC)</taxon>
    </lineage>
</organism>
<accession>X8CT14</accession>